<dbReference type="Pfam" id="PF00078">
    <property type="entry name" value="RVT_1"/>
    <property type="match status" value="1"/>
</dbReference>
<name>A0A1D8IRL7_9GAMM</name>
<dbReference type="PROSITE" id="PS50878">
    <property type="entry name" value="RT_POL"/>
    <property type="match status" value="1"/>
</dbReference>
<organism evidence="3 4">
    <name type="scientific">Acidihalobacter yilgarnensis</name>
    <dbReference type="NCBI Taxonomy" id="2819280"/>
    <lineage>
        <taxon>Bacteria</taxon>
        <taxon>Pseudomonadati</taxon>
        <taxon>Pseudomonadota</taxon>
        <taxon>Gammaproteobacteria</taxon>
        <taxon>Chromatiales</taxon>
        <taxon>Ectothiorhodospiraceae</taxon>
        <taxon>Acidihalobacter</taxon>
    </lineage>
</organism>
<keyword evidence="4" id="KW-1185">Reference proteome</keyword>
<evidence type="ECO:0000256" key="1">
    <source>
        <dbReference type="ARBA" id="ARBA00034120"/>
    </source>
</evidence>
<dbReference type="KEGG" id="aprs:BI364_15430"/>
<evidence type="ECO:0000313" key="4">
    <source>
        <dbReference type="Proteomes" id="UP000095401"/>
    </source>
</evidence>
<dbReference type="RefSeq" id="WP_070079493.1">
    <property type="nucleotide sequence ID" value="NZ_CP017415.1"/>
</dbReference>
<feature type="domain" description="Reverse transcriptase" evidence="2">
    <location>
        <begin position="46"/>
        <end position="327"/>
    </location>
</feature>
<evidence type="ECO:0000259" key="2">
    <source>
        <dbReference type="PROSITE" id="PS50878"/>
    </source>
</evidence>
<sequence length="527" mass="60329">MNRNDAVELAVESILRDGCSDITSESLELGLIEQFRADFESDVKAKLKRGNVFEMEFRPLQYILTPKNRYIFDYRKAAIISPSCLAKFLAIVFQYAEVVENARIPSSENIVYSCRFSPNPDGIFDKNIGYSNWRENTRERAESEDCEFVVSCDIAAFYDRVNIHRIESTLLSIGVDPALVRYTNDLLLFWSRKDSYGIPVGNVASRILAEAALIDIDQYLLAEEIKFTRYVDDYRIFAPSLLVAQEWMNKLTTRLFRDGLMLNTGKTQISKAKKKGQEDESEQHDEEQAAETVLKVITKLTGGYNRIARKFVMPSEDKHESFKGIDLDKELTLLSKQTIVDFSGIQKVVIAALVQKRFDLLMQIATVCSRYLYGLDYFIDMLLKNSKFIPEAERNRLADMYATLIDTGELYSFEWHCASVARLLSSSVYFRKNALIQLYKTPAKDVSTYASMIALEGLKGRLTRSEFLTIREYFDRSDEWERRRLLALSDALPDEERKAWGKAVKSTLTNDVLGTKLCEQVIRGGAI</sequence>
<dbReference type="CDD" id="cd01646">
    <property type="entry name" value="RT_Bac_retron_I"/>
    <property type="match status" value="1"/>
</dbReference>
<dbReference type="PANTHER" id="PTHR34047:SF8">
    <property type="entry name" value="PROTEIN YKFC"/>
    <property type="match status" value="1"/>
</dbReference>
<dbReference type="EMBL" id="CP017415">
    <property type="protein sequence ID" value="AOU99141.1"/>
    <property type="molecule type" value="Genomic_DNA"/>
</dbReference>
<gene>
    <name evidence="3" type="ORF">BI364_15430</name>
</gene>
<protein>
    <recommendedName>
        <fullName evidence="2">Reverse transcriptase domain-containing protein</fullName>
    </recommendedName>
</protein>
<comment type="similarity">
    <text evidence="1">Belongs to the bacterial reverse transcriptase family.</text>
</comment>
<dbReference type="InterPro" id="IPR000477">
    <property type="entry name" value="RT_dom"/>
</dbReference>
<dbReference type="PANTHER" id="PTHR34047">
    <property type="entry name" value="NUCLEAR INTRON MATURASE 1, MITOCHONDRIAL-RELATED"/>
    <property type="match status" value="1"/>
</dbReference>
<reference evidence="4" key="1">
    <citation type="submission" date="2016-09" db="EMBL/GenBank/DDBJ databases">
        <title>Acidihalobacter prosperus F5.</title>
        <authorList>
            <person name="Khaleque H.N."/>
            <person name="Ramsay J.P."/>
            <person name="Kaksonen A.H."/>
            <person name="Boxall N.J."/>
            <person name="Watkin E.L.J."/>
        </authorList>
    </citation>
    <scope>NUCLEOTIDE SEQUENCE [LARGE SCALE GENOMIC DNA]</scope>
    <source>
        <strain evidence="4">F5</strain>
    </source>
</reference>
<accession>A0A1D8IRL7</accession>
<proteinExistence type="inferred from homology"/>
<dbReference type="InterPro" id="IPR051083">
    <property type="entry name" value="GrpII_Intron_Splice-Mob/Def"/>
</dbReference>
<evidence type="ECO:0000313" key="3">
    <source>
        <dbReference type="EMBL" id="AOU99141.1"/>
    </source>
</evidence>
<dbReference type="Proteomes" id="UP000095401">
    <property type="component" value="Chromosome"/>
</dbReference>
<dbReference type="AlphaFoldDB" id="A0A1D8IRL7"/>